<dbReference type="SMART" id="SM00368">
    <property type="entry name" value="LRR_RI"/>
    <property type="match status" value="4"/>
</dbReference>
<dbReference type="PANTHER" id="PTHR24107:SF2">
    <property type="entry name" value="NLR FAMILY CARD DOMAIN CONTAINING 3"/>
    <property type="match status" value="1"/>
</dbReference>
<name>A0A2P5IDK3_DIAHE</name>
<feature type="compositionally biased region" description="Polar residues" evidence="4">
    <location>
        <begin position="398"/>
        <end position="412"/>
    </location>
</feature>
<dbReference type="SUPFAM" id="SSF52047">
    <property type="entry name" value="RNI-like"/>
    <property type="match status" value="1"/>
</dbReference>
<comment type="caution">
    <text evidence="5">The sequence shown here is derived from an EMBL/GenBank/DDBJ whole genome shotgun (WGS) entry which is preliminary data.</text>
</comment>
<feature type="compositionally biased region" description="Pro residues" evidence="4">
    <location>
        <begin position="67"/>
        <end position="80"/>
    </location>
</feature>
<keyword evidence="3" id="KW-0206">Cytoskeleton</keyword>
<evidence type="ECO:0000256" key="1">
    <source>
        <dbReference type="ARBA" id="ARBA00004245"/>
    </source>
</evidence>
<dbReference type="GO" id="GO:0005856">
    <property type="term" value="C:cytoskeleton"/>
    <property type="evidence" value="ECO:0007669"/>
    <property type="project" value="UniProtKB-SubCell"/>
</dbReference>
<keyword evidence="6" id="KW-1185">Reference proteome</keyword>
<feature type="compositionally biased region" description="Basic and acidic residues" evidence="4">
    <location>
        <begin position="289"/>
        <end position="305"/>
    </location>
</feature>
<feature type="region of interest" description="Disordered" evidence="4">
    <location>
        <begin position="1194"/>
        <end position="1215"/>
    </location>
</feature>
<accession>A0A2P5IDK3</accession>
<evidence type="ECO:0000256" key="4">
    <source>
        <dbReference type="SAM" id="MobiDB-lite"/>
    </source>
</evidence>
<dbReference type="InterPro" id="IPR032675">
    <property type="entry name" value="LRR_dom_sf"/>
</dbReference>
<feature type="compositionally biased region" description="Polar residues" evidence="4">
    <location>
        <begin position="119"/>
        <end position="163"/>
    </location>
</feature>
<feature type="region of interest" description="Disordered" evidence="4">
    <location>
        <begin position="271"/>
        <end position="412"/>
    </location>
</feature>
<feature type="compositionally biased region" description="Polar residues" evidence="4">
    <location>
        <begin position="344"/>
        <end position="354"/>
    </location>
</feature>
<feature type="compositionally biased region" description="Acidic residues" evidence="4">
    <location>
        <begin position="1205"/>
        <end position="1215"/>
    </location>
</feature>
<dbReference type="InParanoid" id="A0A2P5IDK3"/>
<evidence type="ECO:0000313" key="5">
    <source>
        <dbReference type="EMBL" id="POS80559.1"/>
    </source>
</evidence>
<gene>
    <name evidence="5" type="ORF">DHEL01_v201060</name>
</gene>
<dbReference type="Proteomes" id="UP000094444">
    <property type="component" value="Unassembled WGS sequence"/>
</dbReference>
<feature type="region of interest" description="Disordered" evidence="4">
    <location>
        <begin position="937"/>
        <end position="957"/>
    </location>
</feature>
<evidence type="ECO:0000256" key="2">
    <source>
        <dbReference type="ARBA" id="ARBA00022490"/>
    </source>
</evidence>
<organism evidence="5 6">
    <name type="scientific">Diaporthe helianthi</name>
    <dbReference type="NCBI Taxonomy" id="158607"/>
    <lineage>
        <taxon>Eukaryota</taxon>
        <taxon>Fungi</taxon>
        <taxon>Dikarya</taxon>
        <taxon>Ascomycota</taxon>
        <taxon>Pezizomycotina</taxon>
        <taxon>Sordariomycetes</taxon>
        <taxon>Sordariomycetidae</taxon>
        <taxon>Diaporthales</taxon>
        <taxon>Diaporthaceae</taxon>
        <taxon>Diaporthe</taxon>
    </lineage>
</organism>
<dbReference type="AlphaFoldDB" id="A0A2P5IDK3"/>
<dbReference type="STRING" id="158607.A0A2P5IDK3"/>
<proteinExistence type="predicted"/>
<dbReference type="EMBL" id="MAVT02000044">
    <property type="protein sequence ID" value="POS80559.1"/>
    <property type="molecule type" value="Genomic_DNA"/>
</dbReference>
<sequence>MEQIHGVDVSWMAHHGTPKGRPSVLTFNSHANQIYCAVCPAGTHAGEANTASKILDRANPIRRSTFPAPPDQSPRDPPASSPVSEAQETNGHTDPAPKTNGTLPKQIPPRPGFTRERGSSINEKSGVASSASPTRRPSWFSNISHKFSGSAPQSPPQANNTPTKDAEISVPKITPAKNAVLQHAAKHQGEGPYTPAPPKTGQTGLMHVLRRLSSNSGQLGPPMKGANNHGLVERKVLNVDQHRERCHVGELHQSKLRRVAFCVDVEIAPMPKYSDSDASSSPKVCATGKPEKRKLAEKGEGEALKNPKAVENQKERDGTIEVSGEQLPKEPEKEGMGNIDASAKTDTQNTTDGGASTKKKEKKKKSEEERKARKDKKRKLAEANGQVPLELHLDTDTSEPSAPTTPRVQAVPTTNPVRIYRRCCQLRETPILKKITEQLTAPTNSTPAGVVEKLDLSGYWMQLADLVTLGDYLAVVPVKEVILENCGLNDEGLRVVLAGLLAARKASGTPRRRANTSADGLAEQGGVVERLVLKNNKIGPEGWKYLCLFIYMCKSIVSLDLAEIQFPKPPQPTATNGHIHHFHLHEDKKTPMDISTLFSKCLSERLAGSTLEMMNLSNIGLNHTQLGQILDGIMQCGVRRVGLAHLNLDSEGLEHIKRYLSSGNCEALDLGGNDLRDQCESIGGAIDENNTLWALSLAECNLKPASLCKLLPHLYKLSNLRFLDLSHNQRLFDSDPSAVGILRRYLPKMESVKRIHLSDCALSSEQVIALAEVIPEMKNIAHIGFLENPELTKLADASTEETQEEASALYASLLAATRISPSLVCVDIDVPTESSGEIVKALAKQIVAYCLRNMERLPLKDGGSALEEALAHAAKDPEYPDVLQHLVGHDYMGPDSDDDDVAPDDDYIVGGTGVAKALACCLNNRGVASRRNSGEFVRDFETGGPQPTAQLPGRKAKDVSKHLLLSARKIRHRLEPALYKAKTLAEQSAEERGPYQRLLFLQKTLDGIIKRFEDEFPETREAADSGISIPSPDYQLEKTTTRNSLSSAEIEPEHVGAGSDAEEDLEMQHSLARSNSNLSLSSLAQDREEGRALRSGHRFRSGWMTAEQYQLLSSAGFEELEKDPHQVRVFNELIDELDDEEINKLREEKGAVRVFQEHRQTIVDACREADPDYWESFVESQKKAKANVTVAHPKSCNNGAGPETAVDDDEVAIAD</sequence>
<dbReference type="PANTHER" id="PTHR24107">
    <property type="entry name" value="YNEIN REGULATORY COMPLEX SUBUNIT 5"/>
    <property type="match status" value="1"/>
</dbReference>
<comment type="subcellular location">
    <subcellularLocation>
        <location evidence="1">Cytoplasm</location>
        <location evidence="1">Cytoskeleton</location>
    </subcellularLocation>
</comment>
<evidence type="ECO:0000256" key="3">
    <source>
        <dbReference type="ARBA" id="ARBA00023212"/>
    </source>
</evidence>
<dbReference type="OrthoDB" id="8436363at2759"/>
<dbReference type="Gene3D" id="3.80.10.10">
    <property type="entry name" value="Ribonuclease Inhibitor"/>
    <property type="match status" value="1"/>
</dbReference>
<feature type="region of interest" description="Disordered" evidence="4">
    <location>
        <begin position="53"/>
        <end position="165"/>
    </location>
</feature>
<feature type="region of interest" description="Disordered" evidence="4">
    <location>
        <begin position="1019"/>
        <end position="1063"/>
    </location>
</feature>
<reference evidence="5" key="1">
    <citation type="submission" date="2017-09" db="EMBL/GenBank/DDBJ databases">
        <title>Polyketide synthases of a Diaporthe helianthi virulent isolate.</title>
        <authorList>
            <person name="Baroncelli R."/>
        </authorList>
    </citation>
    <scope>NUCLEOTIDE SEQUENCE [LARGE SCALE GENOMIC DNA]</scope>
    <source>
        <strain evidence="5">7/96</strain>
    </source>
</reference>
<feature type="compositionally biased region" description="Polar residues" evidence="4">
    <location>
        <begin position="83"/>
        <end position="92"/>
    </location>
</feature>
<evidence type="ECO:0000313" key="6">
    <source>
        <dbReference type="Proteomes" id="UP000094444"/>
    </source>
</evidence>
<protein>
    <submittedName>
        <fullName evidence="5">Cell wall biogenesis protein Mhp1</fullName>
    </submittedName>
</protein>
<dbReference type="InterPro" id="IPR052410">
    <property type="entry name" value="DRC5"/>
</dbReference>
<keyword evidence="2" id="KW-0963">Cytoplasm</keyword>